<proteinExistence type="inferred from homology"/>
<dbReference type="CDD" id="cd04729">
    <property type="entry name" value="NanE"/>
    <property type="match status" value="1"/>
</dbReference>
<evidence type="ECO:0000313" key="7">
    <source>
        <dbReference type="EMBL" id="SSC12945.1"/>
    </source>
</evidence>
<sequence>MNSEVIVLGMDLGKIEKKIIVSCQALEDEPLHGRGIMVLMAKAAIMGGASAIRANGTQDIEDIKAAFDIPLIGLNKRNIEGYRVYITPTSEDALAVLAAGADVVAIDCTLRKRPEPLDSIFFNIRREFPDRLIMADISDLKDAKAVLDLRPDFLATTLSGYTDDSSDKPKPDIELVKVLSREFDIPVVAEGNYWEPEQVVRAFEAGAFSVTVGSVITRPQLITRRFTSYLEEWKKNRFMSRAGGR</sequence>
<dbReference type="Gene3D" id="3.20.20.70">
    <property type="entry name" value="Aldolase class I"/>
    <property type="match status" value="1"/>
</dbReference>
<dbReference type="GO" id="GO:0019262">
    <property type="term" value="P:N-acetylneuraminate catabolic process"/>
    <property type="evidence" value="ECO:0007669"/>
    <property type="project" value="UniProtKB-UniRule"/>
</dbReference>
<evidence type="ECO:0000256" key="1">
    <source>
        <dbReference type="ARBA" id="ARBA00000056"/>
    </source>
</evidence>
<reference evidence="7 8" key="1">
    <citation type="submission" date="2017-01" db="EMBL/GenBank/DDBJ databases">
        <authorList>
            <person name="Erauso G."/>
        </authorList>
    </citation>
    <scope>NUCLEOTIDE SEQUENCE [LARGE SCALE GENOMIC DNA]</scope>
    <source>
        <strain evidence="7">MESINF1</strain>
    </source>
</reference>
<dbReference type="NCBIfam" id="NF002231">
    <property type="entry name" value="PRK01130.1"/>
    <property type="match status" value="1"/>
</dbReference>
<dbReference type="PANTHER" id="PTHR36204:SF1">
    <property type="entry name" value="N-ACETYLMANNOSAMINE-6-PHOSPHATE 2-EPIMERASE-RELATED"/>
    <property type="match status" value="1"/>
</dbReference>
<comment type="pathway">
    <text evidence="3 6">Amino-sugar metabolism; N-acetylneuraminate degradation; D-fructose 6-phosphate from N-acetylneuraminate: step 3/5.</text>
</comment>
<evidence type="ECO:0000313" key="8">
    <source>
        <dbReference type="Proteomes" id="UP000250796"/>
    </source>
</evidence>
<dbReference type="GO" id="GO:0005975">
    <property type="term" value="P:carbohydrate metabolic process"/>
    <property type="evidence" value="ECO:0007669"/>
    <property type="project" value="UniProtKB-UniRule"/>
</dbReference>
<dbReference type="EMBL" id="LS974202">
    <property type="protein sequence ID" value="SSC12945.1"/>
    <property type="molecule type" value="Genomic_DNA"/>
</dbReference>
<dbReference type="InterPro" id="IPR011060">
    <property type="entry name" value="RibuloseP-bd_barrel"/>
</dbReference>
<dbReference type="GO" id="GO:0047465">
    <property type="term" value="F:N-acylglucosamine-6-phosphate 2-epimerase activity"/>
    <property type="evidence" value="ECO:0007669"/>
    <property type="project" value="UniProtKB-EC"/>
</dbReference>
<dbReference type="PANTHER" id="PTHR36204">
    <property type="entry name" value="N-ACETYLMANNOSAMINE-6-PHOSPHATE 2-EPIMERASE-RELATED"/>
    <property type="match status" value="1"/>
</dbReference>
<accession>A0A7Z7LFA7</accession>
<evidence type="ECO:0000256" key="6">
    <source>
        <dbReference type="HAMAP-Rule" id="MF_01235"/>
    </source>
</evidence>
<name>A0A7Z7LFA7_9BACT</name>
<gene>
    <name evidence="6 7" type="primary">nanE</name>
    <name evidence="7" type="ORF">MESINF_1501</name>
</gene>
<evidence type="ECO:0000256" key="5">
    <source>
        <dbReference type="ARBA" id="ARBA00023277"/>
    </source>
</evidence>
<dbReference type="Pfam" id="PF04131">
    <property type="entry name" value="NanE"/>
    <property type="match status" value="1"/>
</dbReference>
<evidence type="ECO:0000256" key="2">
    <source>
        <dbReference type="ARBA" id="ARBA00002147"/>
    </source>
</evidence>
<protein>
    <recommendedName>
        <fullName evidence="6">Putative N-acetylmannosamine-6-phosphate 2-epimerase</fullName>
        <ecNumber evidence="6">5.1.3.9</ecNumber>
    </recommendedName>
    <alternativeName>
        <fullName evidence="6">ManNAc-6-P epimerase</fullName>
    </alternativeName>
</protein>
<dbReference type="EC" id="5.1.3.9" evidence="6"/>
<dbReference type="GO" id="GO:0005829">
    <property type="term" value="C:cytosol"/>
    <property type="evidence" value="ECO:0007669"/>
    <property type="project" value="TreeGrafter"/>
</dbReference>
<dbReference type="InterPro" id="IPR013785">
    <property type="entry name" value="Aldolase_TIM"/>
</dbReference>
<dbReference type="GO" id="GO:0006053">
    <property type="term" value="P:N-acetylmannosamine catabolic process"/>
    <property type="evidence" value="ECO:0007669"/>
    <property type="project" value="TreeGrafter"/>
</dbReference>
<keyword evidence="4 6" id="KW-0413">Isomerase</keyword>
<dbReference type="UniPathway" id="UPA00629">
    <property type="reaction ID" value="UER00682"/>
</dbReference>
<keyword evidence="8" id="KW-1185">Reference proteome</keyword>
<comment type="function">
    <text evidence="2 6">Converts N-acetylmannosamine-6-phosphate (ManNAc-6-P) to N-acetylglucosamine-6-phosphate (GlcNAc-6-P).</text>
</comment>
<dbReference type="InterPro" id="IPR007260">
    <property type="entry name" value="NanE"/>
</dbReference>
<comment type="catalytic activity">
    <reaction evidence="1 6">
        <text>an N-acyl-D-glucosamine 6-phosphate = an N-acyl-D-mannosamine 6-phosphate</text>
        <dbReference type="Rhea" id="RHEA:23932"/>
        <dbReference type="ChEBI" id="CHEBI:57599"/>
        <dbReference type="ChEBI" id="CHEBI:57666"/>
        <dbReference type="EC" id="5.1.3.9"/>
    </reaction>
</comment>
<organism evidence="7 8">
    <name type="scientific">Mesotoga infera</name>
    <dbReference type="NCBI Taxonomy" id="1236046"/>
    <lineage>
        <taxon>Bacteria</taxon>
        <taxon>Thermotogati</taxon>
        <taxon>Thermotogota</taxon>
        <taxon>Thermotogae</taxon>
        <taxon>Kosmotogales</taxon>
        <taxon>Kosmotogaceae</taxon>
        <taxon>Mesotoga</taxon>
    </lineage>
</organism>
<dbReference type="Proteomes" id="UP000250796">
    <property type="component" value="Chromosome MESINF"/>
</dbReference>
<evidence type="ECO:0000256" key="3">
    <source>
        <dbReference type="ARBA" id="ARBA00005081"/>
    </source>
</evidence>
<dbReference type="KEGG" id="minf:MESINF_1501"/>
<dbReference type="HAMAP" id="MF_01235">
    <property type="entry name" value="ManNAc6P_epimer"/>
    <property type="match status" value="1"/>
</dbReference>
<keyword evidence="5 6" id="KW-0119">Carbohydrate metabolism</keyword>
<evidence type="ECO:0000256" key="4">
    <source>
        <dbReference type="ARBA" id="ARBA00023235"/>
    </source>
</evidence>
<dbReference type="SUPFAM" id="SSF51366">
    <property type="entry name" value="Ribulose-phoshate binding barrel"/>
    <property type="match status" value="1"/>
</dbReference>
<dbReference type="AlphaFoldDB" id="A0A7Z7LFA7"/>
<comment type="similarity">
    <text evidence="6">Belongs to the NanE family.</text>
</comment>